<gene>
    <name evidence="3" type="ORF">EDD80_101562</name>
</gene>
<dbReference type="Gene3D" id="3.10.580.10">
    <property type="entry name" value="CBS-domain"/>
    <property type="match status" value="1"/>
</dbReference>
<sequence>MLAVELLSDYIPALKTSNSVQTAFDRMDEFRVSHLPVVNGMDFLGLVSDQDLIEIADHSQPIGTSLPLYQSVQDSQHVYDVIRMVHELQLTAVPVVDEKKKYLGLISMNSLVTYFAQLTAVDHPGGIVVLELGARDFQLSEIARIVEANDAFVLSSYIRSFSGSTKLELTMKISKTDLTHIIASFERFNYLVKASFHQASHRDDTMDRFDSFMHYLNI</sequence>
<comment type="caution">
    <text evidence="3">The sequence shown here is derived from an EMBL/GenBank/DDBJ whole genome shotgun (WGS) entry which is preliminary data.</text>
</comment>
<dbReference type="AlphaFoldDB" id="A0A4R3L1R0"/>
<evidence type="ECO:0000313" key="4">
    <source>
        <dbReference type="Proteomes" id="UP000295807"/>
    </source>
</evidence>
<evidence type="ECO:0000259" key="2">
    <source>
        <dbReference type="PROSITE" id="PS51371"/>
    </source>
</evidence>
<evidence type="ECO:0000256" key="1">
    <source>
        <dbReference type="PROSITE-ProRule" id="PRU00703"/>
    </source>
</evidence>
<protein>
    <submittedName>
        <fullName evidence="3">CBS domain-containing protein</fullName>
    </submittedName>
</protein>
<accession>A0A4R3L1R0</accession>
<name>A0A4R3L1R0_9SPHI</name>
<dbReference type="Pfam" id="PF00571">
    <property type="entry name" value="CBS"/>
    <property type="match status" value="2"/>
</dbReference>
<organism evidence="3 4">
    <name type="scientific">Anseongella ginsenosidimutans</name>
    <dbReference type="NCBI Taxonomy" id="496056"/>
    <lineage>
        <taxon>Bacteria</taxon>
        <taxon>Pseudomonadati</taxon>
        <taxon>Bacteroidota</taxon>
        <taxon>Sphingobacteriia</taxon>
        <taxon>Sphingobacteriales</taxon>
        <taxon>Sphingobacteriaceae</taxon>
        <taxon>Anseongella</taxon>
    </lineage>
</organism>
<dbReference type="Proteomes" id="UP000295807">
    <property type="component" value="Unassembled WGS sequence"/>
</dbReference>
<dbReference type="EMBL" id="SMAD01000001">
    <property type="protein sequence ID" value="TCS90362.1"/>
    <property type="molecule type" value="Genomic_DNA"/>
</dbReference>
<dbReference type="OrthoDB" id="1523762at2"/>
<dbReference type="SUPFAM" id="SSF54631">
    <property type="entry name" value="CBS-domain pair"/>
    <property type="match status" value="1"/>
</dbReference>
<feature type="domain" description="CBS" evidence="2">
    <location>
        <begin position="7"/>
        <end position="62"/>
    </location>
</feature>
<dbReference type="PROSITE" id="PS51371">
    <property type="entry name" value="CBS"/>
    <property type="match status" value="2"/>
</dbReference>
<evidence type="ECO:0000313" key="3">
    <source>
        <dbReference type="EMBL" id="TCS90362.1"/>
    </source>
</evidence>
<dbReference type="RefSeq" id="WP_132127797.1">
    <property type="nucleotide sequence ID" value="NZ_CP042432.1"/>
</dbReference>
<keyword evidence="1" id="KW-0129">CBS domain</keyword>
<reference evidence="3 4" key="1">
    <citation type="submission" date="2019-03" db="EMBL/GenBank/DDBJ databases">
        <title>Genomic Encyclopedia of Type Strains, Phase IV (KMG-IV): sequencing the most valuable type-strain genomes for metagenomic binning, comparative biology and taxonomic classification.</title>
        <authorList>
            <person name="Goeker M."/>
        </authorList>
    </citation>
    <scope>NUCLEOTIDE SEQUENCE [LARGE SCALE GENOMIC DNA]</scope>
    <source>
        <strain evidence="3 4">DSM 21100</strain>
    </source>
</reference>
<proteinExistence type="predicted"/>
<dbReference type="InterPro" id="IPR046342">
    <property type="entry name" value="CBS_dom_sf"/>
</dbReference>
<dbReference type="InterPro" id="IPR000644">
    <property type="entry name" value="CBS_dom"/>
</dbReference>
<keyword evidence="4" id="KW-1185">Reference proteome</keyword>
<feature type="domain" description="CBS" evidence="2">
    <location>
        <begin position="65"/>
        <end position="121"/>
    </location>
</feature>
<dbReference type="SMART" id="SM00116">
    <property type="entry name" value="CBS"/>
    <property type="match status" value="2"/>
</dbReference>